<feature type="transmembrane region" description="Helical" evidence="5">
    <location>
        <begin position="165"/>
        <end position="187"/>
    </location>
</feature>
<evidence type="ECO:0000256" key="3">
    <source>
        <dbReference type="ARBA" id="ARBA00022989"/>
    </source>
</evidence>
<dbReference type="Proteomes" id="UP001296706">
    <property type="component" value="Unassembled WGS sequence"/>
</dbReference>
<organism evidence="6 7">
    <name type="scientific">Pseudonocardia xinjiangensis</name>
    <dbReference type="NCBI Taxonomy" id="75289"/>
    <lineage>
        <taxon>Bacteria</taxon>
        <taxon>Bacillati</taxon>
        <taxon>Actinomycetota</taxon>
        <taxon>Actinomycetes</taxon>
        <taxon>Pseudonocardiales</taxon>
        <taxon>Pseudonocardiaceae</taxon>
        <taxon>Pseudonocardia</taxon>
    </lineage>
</organism>
<keyword evidence="4 5" id="KW-0472">Membrane</keyword>
<feature type="transmembrane region" description="Helical" evidence="5">
    <location>
        <begin position="37"/>
        <end position="57"/>
    </location>
</feature>
<name>A0ABX1RAQ2_9PSEU</name>
<feature type="transmembrane region" description="Helical" evidence="5">
    <location>
        <begin position="139"/>
        <end position="158"/>
    </location>
</feature>
<accession>A0ABX1RAQ2</accession>
<comment type="caution">
    <text evidence="6">The sequence shown here is derived from an EMBL/GenBank/DDBJ whole genome shotgun (WGS) entry which is preliminary data.</text>
</comment>
<keyword evidence="3 5" id="KW-1133">Transmembrane helix</keyword>
<keyword evidence="2 5" id="KW-0812">Transmembrane</keyword>
<dbReference type="InterPro" id="IPR004695">
    <property type="entry name" value="SLAC1/Mae1/Ssu1/TehA"/>
</dbReference>
<dbReference type="EMBL" id="JAAXKY010000024">
    <property type="protein sequence ID" value="NMH77460.1"/>
    <property type="molecule type" value="Genomic_DNA"/>
</dbReference>
<proteinExistence type="predicted"/>
<dbReference type="PANTHER" id="PTHR37955:SF1">
    <property type="entry name" value="DEP DOMAIN-CONTAINING PROTEIN"/>
    <property type="match status" value="1"/>
</dbReference>
<gene>
    <name evidence="6" type="ORF">HF577_10220</name>
</gene>
<evidence type="ECO:0000256" key="2">
    <source>
        <dbReference type="ARBA" id="ARBA00022692"/>
    </source>
</evidence>
<evidence type="ECO:0000256" key="5">
    <source>
        <dbReference type="SAM" id="Phobius"/>
    </source>
</evidence>
<keyword evidence="7" id="KW-1185">Reference proteome</keyword>
<dbReference type="InterPro" id="IPR052951">
    <property type="entry name" value="Tellurite_res_ion_channel"/>
</dbReference>
<evidence type="ECO:0000313" key="7">
    <source>
        <dbReference type="Proteomes" id="UP001296706"/>
    </source>
</evidence>
<comment type="subcellular location">
    <subcellularLocation>
        <location evidence="1">Membrane</location>
        <topology evidence="1">Multi-pass membrane protein</topology>
    </subcellularLocation>
</comment>
<evidence type="ECO:0000256" key="4">
    <source>
        <dbReference type="ARBA" id="ARBA00023136"/>
    </source>
</evidence>
<feature type="transmembrane region" description="Helical" evidence="5">
    <location>
        <begin position="285"/>
        <end position="308"/>
    </location>
</feature>
<dbReference type="Gene3D" id="1.50.10.150">
    <property type="entry name" value="Voltage-dependent anion channel"/>
    <property type="match status" value="1"/>
</dbReference>
<sequence>MPVARVPLNFFGMPFGLAGLGGCWLTAAEYGLAPPAFGEAILVVAALVWLFVVSRYVRDALFDRAAFARDLLDNVAGPFASLAVITPMLLAAEGLYPYAPVAGAIVTDVFIGLTVLLGSWFTGQWIYGPVDIDKFHPGYFLPTVAGGLVAAAAAAAVGQPRLAEVMFGLGMVCWFVVGSVILMRMFFRPLLPGPLLPTVAIEVAPPAVASLAYFTMTGDRVDTFASMLAGYGLLMVLSQMRLLPAYLRLPFMPSTWAFTFSWAAVANVAMHWVNGTRPSGYVMYHYVVLAAITVFIGGIAVRTVIALGRHQLLPRPPRASPAVYSVTRRGVAWRNRADSR</sequence>
<feature type="transmembrane region" description="Helical" evidence="5">
    <location>
        <begin position="105"/>
        <end position="127"/>
    </location>
</feature>
<feature type="transmembrane region" description="Helical" evidence="5">
    <location>
        <begin position="255"/>
        <end position="273"/>
    </location>
</feature>
<dbReference type="Pfam" id="PF03595">
    <property type="entry name" value="SLAC1"/>
    <property type="match status" value="1"/>
</dbReference>
<evidence type="ECO:0000256" key="1">
    <source>
        <dbReference type="ARBA" id="ARBA00004141"/>
    </source>
</evidence>
<dbReference type="RefSeq" id="WP_169395534.1">
    <property type="nucleotide sequence ID" value="NZ_BAAAJH010000001.1"/>
</dbReference>
<protein>
    <submittedName>
        <fullName evidence="6">TDT family transporter</fullName>
    </submittedName>
</protein>
<dbReference type="InterPro" id="IPR038665">
    <property type="entry name" value="Voltage-dep_anion_channel_sf"/>
</dbReference>
<evidence type="ECO:0000313" key="6">
    <source>
        <dbReference type="EMBL" id="NMH77460.1"/>
    </source>
</evidence>
<reference evidence="6 7" key="1">
    <citation type="submission" date="2020-04" db="EMBL/GenBank/DDBJ databases">
        <authorList>
            <person name="Klaysubun C."/>
            <person name="Duangmal K."/>
            <person name="Lipun K."/>
        </authorList>
    </citation>
    <scope>NUCLEOTIDE SEQUENCE [LARGE SCALE GENOMIC DNA]</scope>
    <source>
        <strain evidence="6 7">JCM 11839</strain>
    </source>
</reference>
<feature type="transmembrane region" description="Helical" evidence="5">
    <location>
        <begin position="224"/>
        <end position="243"/>
    </location>
</feature>
<dbReference type="PROSITE" id="PS51257">
    <property type="entry name" value="PROKAR_LIPOPROTEIN"/>
    <property type="match status" value="1"/>
</dbReference>
<feature type="transmembrane region" description="Helical" evidence="5">
    <location>
        <begin position="6"/>
        <end position="25"/>
    </location>
</feature>
<dbReference type="PANTHER" id="PTHR37955">
    <property type="entry name" value="TELLURITE RESISTANCE PROTEIN TEHA"/>
    <property type="match status" value="1"/>
</dbReference>